<keyword evidence="13" id="KW-1185">Reference proteome</keyword>
<dbReference type="Proteomes" id="UP000014760">
    <property type="component" value="Unassembled WGS sequence"/>
</dbReference>
<dbReference type="InterPro" id="IPR000742">
    <property type="entry name" value="EGF"/>
</dbReference>
<dbReference type="OrthoDB" id="69646at2759"/>
<evidence type="ECO:0000256" key="8">
    <source>
        <dbReference type="SAM" id="MobiDB-lite"/>
    </source>
</evidence>
<comment type="caution">
    <text evidence="7">Lacks conserved residue(s) required for the propagation of feature annotation.</text>
</comment>
<evidence type="ECO:0000256" key="2">
    <source>
        <dbReference type="ARBA" id="ARBA00005542"/>
    </source>
</evidence>
<dbReference type="FunCoup" id="R7UJ52">
    <property type="interactions" value="131"/>
</dbReference>
<evidence type="ECO:0000313" key="11">
    <source>
        <dbReference type="EMBL" id="ELU03317.1"/>
    </source>
</evidence>
<feature type="transmembrane region" description="Helical" evidence="9">
    <location>
        <begin position="683"/>
        <end position="703"/>
    </location>
</feature>
<keyword evidence="4 9" id="KW-0812">Transmembrane</keyword>
<feature type="transmembrane region" description="Helical" evidence="9">
    <location>
        <begin position="744"/>
        <end position="763"/>
    </location>
</feature>
<feature type="region of interest" description="Disordered" evidence="8">
    <location>
        <begin position="1"/>
        <end position="21"/>
    </location>
</feature>
<feature type="transmembrane region" description="Helical" evidence="9">
    <location>
        <begin position="659"/>
        <end position="677"/>
    </location>
</feature>
<dbReference type="EnsemblMetazoa" id="CapteT228167">
    <property type="protein sequence ID" value="CapteP228167"/>
    <property type="gene ID" value="CapteG228167"/>
</dbReference>
<keyword evidence="3" id="KW-1003">Cell membrane</keyword>
<reference evidence="11 13" key="2">
    <citation type="journal article" date="2013" name="Nature">
        <title>Insights into bilaterian evolution from three spiralian genomes.</title>
        <authorList>
            <person name="Simakov O."/>
            <person name="Marletaz F."/>
            <person name="Cho S.J."/>
            <person name="Edsinger-Gonzales E."/>
            <person name="Havlak P."/>
            <person name="Hellsten U."/>
            <person name="Kuo D.H."/>
            <person name="Larsson T."/>
            <person name="Lv J."/>
            <person name="Arendt D."/>
            <person name="Savage R."/>
            <person name="Osoegawa K."/>
            <person name="de Jong P."/>
            <person name="Grimwood J."/>
            <person name="Chapman J.A."/>
            <person name="Shapiro H."/>
            <person name="Aerts A."/>
            <person name="Otillar R.P."/>
            <person name="Terry A.Y."/>
            <person name="Boore J.L."/>
            <person name="Grigoriev I.V."/>
            <person name="Lindberg D.R."/>
            <person name="Seaver E.C."/>
            <person name="Weisblat D.A."/>
            <person name="Putnam N.H."/>
            <person name="Rokhsar D.S."/>
        </authorList>
    </citation>
    <scope>NUCLEOTIDE SEQUENCE</scope>
    <source>
        <strain evidence="11 13">I ESC-2004</strain>
    </source>
</reference>
<reference evidence="12" key="3">
    <citation type="submission" date="2015-06" db="UniProtKB">
        <authorList>
            <consortium name="EnsemblMetazoa"/>
        </authorList>
    </citation>
    <scope>IDENTIFICATION</scope>
</reference>
<name>R7UJ52_CAPTE</name>
<dbReference type="HOGENOM" id="CLU_012979_1_0_1"/>
<evidence type="ECO:0000313" key="13">
    <source>
        <dbReference type="Proteomes" id="UP000014760"/>
    </source>
</evidence>
<feature type="transmembrane region" description="Helical" evidence="9">
    <location>
        <begin position="569"/>
        <end position="590"/>
    </location>
</feature>
<feature type="transmembrane region" description="Helical" evidence="9">
    <location>
        <begin position="715"/>
        <end position="738"/>
    </location>
</feature>
<evidence type="ECO:0000313" key="12">
    <source>
        <dbReference type="EnsemblMetazoa" id="CapteP228167"/>
    </source>
</evidence>
<dbReference type="PROSITE" id="PS00022">
    <property type="entry name" value="EGF_1"/>
    <property type="match status" value="1"/>
</dbReference>
<sequence length="822" mass="92167">MEQPPLQNDNNQMIPFDSWLSGSRSTDDRTIYTQTNWQSTVAVNEYKTYSNGQLLEYKVPPNCLQSHWLLTGYRTPKSCEDRTLIVAMQHGGFPLINPLNETFPPQFYLKRTHLLEISLLTDNATTIFKLPNPLPGSWFAMAYLGDYVDDKITPKGIGTTCNYVLAVTHMTELLDHVPSLVTDAAVDISNISGSSNAYRFLLLDKTWRYRMFISNCSFYSLDANTTALQNISSPCPLTFAVRSKALPLRGDPSTTEVTCEDETCFVDVFGPSPGSWQHVIFITPALEILVSFKLIIELDDCTRVWRSTQQRVANIVAYETNTTQTTVANSSDLQNFTLLDVNPDHLHSQNISALTSNIEHQCYIAPELGRMATANRPFQARFTMHLGIATILNRVYVVDNRATTIKFEVEPLVDSGGTLRFDAQFDKTLLVNSSLLITVDICVTRDSFPLNVDGVSCEKENYLQLNNSNISPVTLYFPYPEPGMWFVGMQAKCFANHSNTGELTPVTCSDSKIIVNFEPTLSPCVDGACGDYGSCREYFSGVLHFSSCKCVANYRGYACNDDRVAESDAAQLTATLLLTLSNFMFLPAIFVAICRRFYVEALVYTYTMFFSTFYHACDGDRHFLYCIMPYNVLGHCDFFGAIMSFWVTLVAMARMPERLRAVAFMLAALGLAMGVTWDRHSLWTFLVPCGVALGGMLLSWGYRCRQRRSCYPSKMRWLLFVLPGVLIAIVGLIIFAFFETESNYQYTHSAWHACMALCIVFILPPRRQTQKMDVPTLDESLASSITLVRCDSVAISAAEPSGYDNPRASPSDSEQNGKVFPL</sequence>
<comment type="subcellular location">
    <subcellularLocation>
        <location evidence="1">Cell membrane</location>
        <topology evidence="1">Multi-pass membrane protein</topology>
    </subcellularLocation>
</comment>
<dbReference type="EMBL" id="AMQN01008504">
    <property type="status" value="NOT_ANNOTATED_CDS"/>
    <property type="molecule type" value="Genomic_DNA"/>
</dbReference>
<feature type="transmembrane region" description="Helical" evidence="9">
    <location>
        <begin position="597"/>
        <end position="616"/>
    </location>
</feature>
<keyword evidence="5 9" id="KW-1133">Transmembrane helix</keyword>
<dbReference type="EMBL" id="KB303281">
    <property type="protein sequence ID" value="ELU03317.1"/>
    <property type="molecule type" value="Genomic_DNA"/>
</dbReference>
<dbReference type="AlphaFoldDB" id="R7UJ52"/>
<proteinExistence type="inferred from homology"/>
<organism evidence="11">
    <name type="scientific">Capitella teleta</name>
    <name type="common">Polychaete worm</name>
    <dbReference type="NCBI Taxonomy" id="283909"/>
    <lineage>
        <taxon>Eukaryota</taxon>
        <taxon>Metazoa</taxon>
        <taxon>Spiralia</taxon>
        <taxon>Lophotrochozoa</taxon>
        <taxon>Annelida</taxon>
        <taxon>Polychaeta</taxon>
        <taxon>Sedentaria</taxon>
        <taxon>Scolecida</taxon>
        <taxon>Capitellidae</taxon>
        <taxon>Capitella</taxon>
    </lineage>
</organism>
<evidence type="ECO:0000256" key="1">
    <source>
        <dbReference type="ARBA" id="ARBA00004651"/>
    </source>
</evidence>
<keyword evidence="7" id="KW-0245">EGF-like domain</keyword>
<feature type="region of interest" description="Disordered" evidence="8">
    <location>
        <begin position="798"/>
        <end position="822"/>
    </location>
</feature>
<dbReference type="PANTHER" id="PTHR14319">
    <property type="entry name" value="FIVE-SPAN TRANSMEMBRANE PROTEIN M83"/>
    <property type="match status" value="1"/>
</dbReference>
<evidence type="ECO:0000256" key="5">
    <source>
        <dbReference type="ARBA" id="ARBA00022989"/>
    </source>
</evidence>
<dbReference type="PROSITE" id="PS50026">
    <property type="entry name" value="EGF_3"/>
    <property type="match status" value="1"/>
</dbReference>
<evidence type="ECO:0000259" key="10">
    <source>
        <dbReference type="PROSITE" id="PS50026"/>
    </source>
</evidence>
<keyword evidence="6 9" id="KW-0472">Membrane</keyword>
<feature type="compositionally biased region" description="Polar residues" evidence="8">
    <location>
        <begin position="1"/>
        <end position="13"/>
    </location>
</feature>
<reference evidence="13" key="1">
    <citation type="submission" date="2012-12" db="EMBL/GenBank/DDBJ databases">
        <authorList>
            <person name="Hellsten U."/>
            <person name="Grimwood J."/>
            <person name="Chapman J.A."/>
            <person name="Shapiro H."/>
            <person name="Aerts A."/>
            <person name="Otillar R.P."/>
            <person name="Terry A.Y."/>
            <person name="Boore J.L."/>
            <person name="Simakov O."/>
            <person name="Marletaz F."/>
            <person name="Cho S.-J."/>
            <person name="Edsinger-Gonzales E."/>
            <person name="Havlak P."/>
            <person name="Kuo D.-H."/>
            <person name="Larsson T."/>
            <person name="Lv J."/>
            <person name="Arendt D."/>
            <person name="Savage R."/>
            <person name="Osoegawa K."/>
            <person name="de Jong P."/>
            <person name="Lindberg D.R."/>
            <person name="Seaver E.C."/>
            <person name="Weisblat D.A."/>
            <person name="Putnam N.H."/>
            <person name="Grigoriev I.V."/>
            <person name="Rokhsar D.S."/>
        </authorList>
    </citation>
    <scope>NUCLEOTIDE SEQUENCE</scope>
    <source>
        <strain evidence="13">I ESC-2004</strain>
    </source>
</reference>
<evidence type="ECO:0000256" key="6">
    <source>
        <dbReference type="ARBA" id="ARBA00023136"/>
    </source>
</evidence>
<evidence type="ECO:0000256" key="3">
    <source>
        <dbReference type="ARBA" id="ARBA00022475"/>
    </source>
</evidence>
<protein>
    <recommendedName>
        <fullName evidence="10">EGF-like domain-containing protein</fullName>
    </recommendedName>
</protein>
<dbReference type="OMA" id="AKRRHCY"/>
<feature type="domain" description="EGF-like" evidence="10">
    <location>
        <begin position="520"/>
        <end position="560"/>
    </location>
</feature>
<dbReference type="InterPro" id="IPR021910">
    <property type="entry name" value="NGX6/PGAP6/MYMK"/>
</dbReference>
<dbReference type="Pfam" id="PF12036">
    <property type="entry name" value="DUF3522"/>
    <property type="match status" value="1"/>
</dbReference>
<evidence type="ECO:0000256" key="4">
    <source>
        <dbReference type="ARBA" id="ARBA00022692"/>
    </source>
</evidence>
<dbReference type="PANTHER" id="PTHR14319:SF3">
    <property type="entry name" value="TRANSMEMBRANE PROTEIN-LIKE PROTEIN"/>
    <property type="match status" value="1"/>
</dbReference>
<keyword evidence="7" id="KW-1015">Disulfide bond</keyword>
<feature type="disulfide bond" evidence="7">
    <location>
        <begin position="550"/>
        <end position="559"/>
    </location>
</feature>
<evidence type="ECO:0000256" key="7">
    <source>
        <dbReference type="PROSITE-ProRule" id="PRU00076"/>
    </source>
</evidence>
<evidence type="ECO:0000256" key="9">
    <source>
        <dbReference type="SAM" id="Phobius"/>
    </source>
</evidence>
<accession>R7UJ52</accession>
<comment type="similarity">
    <text evidence="2">Belongs to the TMEM8 family.</text>
</comment>
<gene>
    <name evidence="11" type="ORF">CAPTEDRAFT_228167</name>
</gene>
<feature type="transmembrane region" description="Helical" evidence="9">
    <location>
        <begin position="622"/>
        <end position="647"/>
    </location>
</feature>
<dbReference type="GO" id="GO:0005886">
    <property type="term" value="C:plasma membrane"/>
    <property type="evidence" value="ECO:0007669"/>
    <property type="project" value="UniProtKB-SubCell"/>
</dbReference>